<dbReference type="Proteomes" id="UP000310685">
    <property type="component" value="Unassembled WGS sequence"/>
</dbReference>
<sequence length="199" mass="22085">MRYTVLLLITLYVSIFSLCLVTSEEVTKFGNTTDWNDCSDDCSLEVNDSGDSLTQAEQTSGASRMATHIYALGGWGIVAISAVAKIAKLLVPRKVYPANDRLPKKKMCQAGNISFEVKNGIPCHVTANGDVVKLAIEGSFDRLHQMGFAVGSVRFEHDSEDWSSWVDIVTKANQPIPDPVEEEDDRGTWYWFLHPVVEQ</sequence>
<evidence type="ECO:0000313" key="3">
    <source>
        <dbReference type="EMBL" id="TIB77090.1"/>
    </source>
</evidence>
<name>A0A4T0M346_9BASI</name>
<feature type="transmembrane region" description="Helical" evidence="1">
    <location>
        <begin position="69"/>
        <end position="91"/>
    </location>
</feature>
<gene>
    <name evidence="3" type="ORF">E3Q22_03258</name>
</gene>
<evidence type="ECO:0000256" key="1">
    <source>
        <dbReference type="SAM" id="Phobius"/>
    </source>
</evidence>
<keyword evidence="1" id="KW-0812">Transmembrane</keyword>
<comment type="caution">
    <text evidence="3">The sequence shown here is derived from an EMBL/GenBank/DDBJ whole genome shotgun (WGS) entry which is preliminary data.</text>
</comment>
<evidence type="ECO:0000256" key="2">
    <source>
        <dbReference type="SAM" id="SignalP"/>
    </source>
</evidence>
<dbReference type="EMBL" id="SPRC01000038">
    <property type="protein sequence ID" value="TIB77090.1"/>
    <property type="molecule type" value="Genomic_DNA"/>
</dbReference>
<keyword evidence="1" id="KW-1133">Transmembrane helix</keyword>
<accession>A0A4T0M346</accession>
<reference evidence="3 4" key="1">
    <citation type="submission" date="2019-03" db="EMBL/GenBank/DDBJ databases">
        <title>Sequencing 25 genomes of Wallemia mellicola.</title>
        <authorList>
            <person name="Gostincar C."/>
        </authorList>
    </citation>
    <scope>NUCLEOTIDE SEQUENCE [LARGE SCALE GENOMIC DNA]</scope>
    <source>
        <strain evidence="3 4">EXF-6152</strain>
    </source>
</reference>
<dbReference type="AlphaFoldDB" id="A0A4T0M346"/>
<protein>
    <submittedName>
        <fullName evidence="3">Uncharacterized protein</fullName>
    </submittedName>
</protein>
<organism evidence="3 4">
    <name type="scientific">Wallemia mellicola</name>
    <dbReference type="NCBI Taxonomy" id="1708541"/>
    <lineage>
        <taxon>Eukaryota</taxon>
        <taxon>Fungi</taxon>
        <taxon>Dikarya</taxon>
        <taxon>Basidiomycota</taxon>
        <taxon>Wallemiomycotina</taxon>
        <taxon>Wallemiomycetes</taxon>
        <taxon>Wallemiales</taxon>
        <taxon>Wallemiaceae</taxon>
        <taxon>Wallemia</taxon>
    </lineage>
</organism>
<feature type="chain" id="PRO_5020540320" evidence="2">
    <location>
        <begin position="24"/>
        <end position="199"/>
    </location>
</feature>
<evidence type="ECO:0000313" key="4">
    <source>
        <dbReference type="Proteomes" id="UP000310685"/>
    </source>
</evidence>
<keyword evidence="1" id="KW-0472">Membrane</keyword>
<proteinExistence type="predicted"/>
<feature type="signal peptide" evidence="2">
    <location>
        <begin position="1"/>
        <end position="23"/>
    </location>
</feature>
<keyword evidence="2" id="KW-0732">Signal</keyword>